<feature type="region of interest" description="Disordered" evidence="1">
    <location>
        <begin position="1"/>
        <end position="36"/>
    </location>
</feature>
<comment type="caution">
    <text evidence="2">The sequence shown here is derived from an EMBL/GenBank/DDBJ whole genome shotgun (WGS) entry which is preliminary data.</text>
</comment>
<dbReference type="EMBL" id="CAJNOC010000668">
    <property type="protein sequence ID" value="CAF0789773.1"/>
    <property type="molecule type" value="Genomic_DNA"/>
</dbReference>
<organism evidence="2 3">
    <name type="scientific">Brachionus calyciflorus</name>
    <dbReference type="NCBI Taxonomy" id="104777"/>
    <lineage>
        <taxon>Eukaryota</taxon>
        <taxon>Metazoa</taxon>
        <taxon>Spiralia</taxon>
        <taxon>Gnathifera</taxon>
        <taxon>Rotifera</taxon>
        <taxon>Eurotatoria</taxon>
        <taxon>Monogononta</taxon>
        <taxon>Pseudotrocha</taxon>
        <taxon>Ploima</taxon>
        <taxon>Brachionidae</taxon>
        <taxon>Brachionus</taxon>
    </lineage>
</organism>
<proteinExistence type="predicted"/>
<sequence>MPENIKANKRPIAKRKVGNSTTTSQPQTQVRQPDNIPLHQVPQVHQRRTQNNFINCLQDPVERQANEDDPLFETLDQELEVNEIKNFINIENDNNFQALQFYNLDQKEFN</sequence>
<dbReference type="AlphaFoldDB" id="A0A813RUV4"/>
<reference evidence="2" key="1">
    <citation type="submission" date="2021-02" db="EMBL/GenBank/DDBJ databases">
        <authorList>
            <person name="Nowell W R."/>
        </authorList>
    </citation>
    <scope>NUCLEOTIDE SEQUENCE</scope>
    <source>
        <strain evidence="2">Ploen Becks lab</strain>
    </source>
</reference>
<evidence type="ECO:0000313" key="2">
    <source>
        <dbReference type="EMBL" id="CAF0789773.1"/>
    </source>
</evidence>
<name>A0A813RUV4_9BILA</name>
<protein>
    <submittedName>
        <fullName evidence="2">Uncharacterized protein</fullName>
    </submittedName>
</protein>
<evidence type="ECO:0000256" key="1">
    <source>
        <dbReference type="SAM" id="MobiDB-lite"/>
    </source>
</evidence>
<feature type="compositionally biased region" description="Polar residues" evidence="1">
    <location>
        <begin position="18"/>
        <end position="32"/>
    </location>
</feature>
<dbReference type="Proteomes" id="UP000663879">
    <property type="component" value="Unassembled WGS sequence"/>
</dbReference>
<keyword evidence="3" id="KW-1185">Reference proteome</keyword>
<feature type="compositionally biased region" description="Basic residues" evidence="1">
    <location>
        <begin position="7"/>
        <end position="17"/>
    </location>
</feature>
<accession>A0A813RUV4</accession>
<evidence type="ECO:0000313" key="3">
    <source>
        <dbReference type="Proteomes" id="UP000663879"/>
    </source>
</evidence>
<gene>
    <name evidence="2" type="ORF">OXX778_LOCUS5907</name>
</gene>